<evidence type="ECO:0000256" key="1">
    <source>
        <dbReference type="SAM" id="SignalP"/>
    </source>
</evidence>
<comment type="caution">
    <text evidence="2">The sequence shown here is derived from an EMBL/GenBank/DDBJ whole genome shotgun (WGS) entry which is preliminary data.</text>
</comment>
<dbReference type="Proteomes" id="UP001589795">
    <property type="component" value="Unassembled WGS sequence"/>
</dbReference>
<organism evidence="2 3">
    <name type="scientific">Paracoccus rhizosphaerae</name>
    <dbReference type="NCBI Taxonomy" id="1133347"/>
    <lineage>
        <taxon>Bacteria</taxon>
        <taxon>Pseudomonadati</taxon>
        <taxon>Pseudomonadota</taxon>
        <taxon>Alphaproteobacteria</taxon>
        <taxon>Rhodobacterales</taxon>
        <taxon>Paracoccaceae</taxon>
        <taxon>Paracoccus</taxon>
    </lineage>
</organism>
<dbReference type="Pfam" id="PF11233">
    <property type="entry name" value="DUF3035"/>
    <property type="match status" value="1"/>
</dbReference>
<gene>
    <name evidence="2" type="ORF">ACFFIZ_11270</name>
</gene>
<evidence type="ECO:0000313" key="2">
    <source>
        <dbReference type="EMBL" id="MFC0200875.1"/>
    </source>
</evidence>
<dbReference type="PROSITE" id="PS51257">
    <property type="entry name" value="PROKAR_LIPOPROTEIN"/>
    <property type="match status" value="1"/>
</dbReference>
<feature type="signal peptide" evidence="1">
    <location>
        <begin position="1"/>
        <end position="19"/>
    </location>
</feature>
<name>A0ABV6CJF5_9RHOB</name>
<dbReference type="RefSeq" id="WP_265506753.1">
    <property type="nucleotide sequence ID" value="NZ_JAOTBE010000017.1"/>
</dbReference>
<dbReference type="EMBL" id="JBHLWQ010000104">
    <property type="protein sequence ID" value="MFC0200875.1"/>
    <property type="molecule type" value="Genomic_DNA"/>
</dbReference>
<sequence>MRKSALVIGLAAASVVAGCSGGGQLNNFNAGRTGPDEFAILPTRSLTMPPDLSVLPAPTPGGANITDPNPMGEAVAALGGNPERLQDRGIAASDQALVAYAARTGGTDPQIRETLAASDAAWRARNGRRPLERIFGSSVYQRAYDPMALDARQEQLRWQRAGAITSTAPAPAED</sequence>
<keyword evidence="3" id="KW-1185">Reference proteome</keyword>
<dbReference type="InterPro" id="IPR021395">
    <property type="entry name" value="DUF3035"/>
</dbReference>
<evidence type="ECO:0000313" key="3">
    <source>
        <dbReference type="Proteomes" id="UP001589795"/>
    </source>
</evidence>
<accession>A0ABV6CJF5</accession>
<keyword evidence="1" id="KW-0732">Signal</keyword>
<proteinExistence type="predicted"/>
<protein>
    <submittedName>
        <fullName evidence="2">DUF3035 domain-containing protein</fullName>
    </submittedName>
</protein>
<reference evidence="2 3" key="1">
    <citation type="submission" date="2024-09" db="EMBL/GenBank/DDBJ databases">
        <authorList>
            <person name="Sun Q."/>
            <person name="Mori K."/>
        </authorList>
    </citation>
    <scope>NUCLEOTIDE SEQUENCE [LARGE SCALE GENOMIC DNA]</scope>
    <source>
        <strain evidence="2 3">CCM 7904</strain>
    </source>
</reference>
<feature type="chain" id="PRO_5045769312" evidence="1">
    <location>
        <begin position="20"/>
        <end position="174"/>
    </location>
</feature>